<evidence type="ECO:0000256" key="3">
    <source>
        <dbReference type="ARBA" id="ARBA00022692"/>
    </source>
</evidence>
<keyword evidence="9" id="KW-1185">Reference proteome</keyword>
<proteinExistence type="predicted"/>
<evidence type="ECO:0000256" key="2">
    <source>
        <dbReference type="ARBA" id="ARBA00022475"/>
    </source>
</evidence>
<feature type="transmembrane region" description="Helical" evidence="6">
    <location>
        <begin position="339"/>
        <end position="357"/>
    </location>
</feature>
<protein>
    <submittedName>
        <fullName evidence="8">Na+/H+ antiporter NhaC family protein</fullName>
    </submittedName>
</protein>
<evidence type="ECO:0000256" key="1">
    <source>
        <dbReference type="ARBA" id="ARBA00004651"/>
    </source>
</evidence>
<organism evidence="8 9">
    <name type="scientific">Anaerosalibacter massiliensis</name>
    <dbReference type="NCBI Taxonomy" id="1347392"/>
    <lineage>
        <taxon>Bacteria</taxon>
        <taxon>Bacillati</taxon>
        <taxon>Bacillota</taxon>
        <taxon>Tissierellia</taxon>
        <taxon>Tissierellales</taxon>
        <taxon>Sporanaerobacteraceae</taxon>
        <taxon>Anaerosalibacter</taxon>
    </lineage>
</organism>
<dbReference type="Pfam" id="PF03553">
    <property type="entry name" value="Na_H_antiporter"/>
    <property type="match status" value="1"/>
</dbReference>
<sequence>MNKKNFLILIVVFSILISLPAFAKENIQQVEHFGWFSLLPSIVAIVLAFLTKQVLLSLFLGVFIGATIVNGWNPFYGFLRTLDEYIVGSLGDPGNAAIIIFPIAIGGMIGVINKMGGTIAIAEYLSKKVKTAVGAQLATWILAVLMFFDDYANVLIAGSTMRPLSDRMKVSKEKFSFVLDASSAPVVGIALISTWVGYEVGLIKNVFESIGIQENYYSVFLRMIPYSFYNLFTLFLCLMVIFQSRDFGPMYEAEIRARTTGKLLSDTAKPMASGELENMEIRKDIELKVLNAVVPIVILILVAFIGLWYNGYLNLDVDVNPFSLAGLRHCFGAADSSAALLWASITASIVAIFMGVSQKILSLNEAFDAWVEGGKSMLMACMILILAWSLGDVIKSVGTAKFLVGIVPEKLPFAILPVIVFMISGLISFATGTAYGTMAIMIPLAVPLANSFVLKGGHPDMLIVTLSTVLSGAIFGDHCSPISDTTIMASTLSGGDHLDHVKTQMPYALTSAIVGSICYLIVGFTGIGALGGLLIGFAIIYGIVRFIGKPVPRKYIGDIKEKI</sequence>
<feature type="transmembrane region" description="Helical" evidence="6">
    <location>
        <begin position="512"/>
        <end position="544"/>
    </location>
</feature>
<dbReference type="AlphaFoldDB" id="A0A9X2S6U9"/>
<feature type="transmembrane region" description="Helical" evidence="6">
    <location>
        <begin position="411"/>
        <end position="430"/>
    </location>
</feature>
<feature type="transmembrane region" description="Helical" evidence="6">
    <location>
        <begin position="33"/>
        <end position="50"/>
    </location>
</feature>
<reference evidence="8" key="1">
    <citation type="submission" date="2022-07" db="EMBL/GenBank/DDBJ databases">
        <title>Enhanced cultured diversity of the mouse gut microbiota enables custom-made synthetic communities.</title>
        <authorList>
            <person name="Afrizal A."/>
        </authorList>
    </citation>
    <scope>NUCLEOTIDE SEQUENCE</scope>
    <source>
        <strain evidence="8">DSM 29482</strain>
    </source>
</reference>
<evidence type="ECO:0000259" key="7">
    <source>
        <dbReference type="Pfam" id="PF03553"/>
    </source>
</evidence>
<name>A0A9X2S6U9_9FIRM</name>
<keyword evidence="3 6" id="KW-0812">Transmembrane</keyword>
<feature type="domain" description="Na+/H+ antiporter NhaC-like C-terminal" evidence="7">
    <location>
        <begin position="188"/>
        <end position="524"/>
    </location>
</feature>
<dbReference type="InterPro" id="IPR018461">
    <property type="entry name" value="Na/H_Antiport_NhaC-like_C"/>
</dbReference>
<feature type="transmembrane region" description="Helical" evidence="6">
    <location>
        <begin position="55"/>
        <end position="73"/>
    </location>
</feature>
<evidence type="ECO:0000256" key="4">
    <source>
        <dbReference type="ARBA" id="ARBA00022989"/>
    </source>
</evidence>
<feature type="transmembrane region" description="Helical" evidence="6">
    <location>
        <begin position="93"/>
        <end position="112"/>
    </location>
</feature>
<feature type="transmembrane region" description="Helical" evidence="6">
    <location>
        <begin position="289"/>
        <end position="309"/>
    </location>
</feature>
<keyword evidence="2" id="KW-1003">Cell membrane</keyword>
<dbReference type="EMBL" id="JANJZL010000002">
    <property type="protein sequence ID" value="MCR2043486.1"/>
    <property type="molecule type" value="Genomic_DNA"/>
</dbReference>
<dbReference type="PANTHER" id="PTHR43478">
    <property type="entry name" value="NA+/H+ ANTIPORTER-RELATED"/>
    <property type="match status" value="1"/>
</dbReference>
<feature type="transmembrane region" description="Helical" evidence="6">
    <location>
        <begin position="177"/>
        <end position="198"/>
    </location>
</feature>
<evidence type="ECO:0000313" key="9">
    <source>
        <dbReference type="Proteomes" id="UP001142078"/>
    </source>
</evidence>
<dbReference type="PANTHER" id="PTHR43478:SF1">
    <property type="entry name" value="NA+_H+ ANTIPORTER NHAC-LIKE C-TERMINAL DOMAIN-CONTAINING PROTEIN"/>
    <property type="match status" value="1"/>
</dbReference>
<comment type="caution">
    <text evidence="8">The sequence shown here is derived from an EMBL/GenBank/DDBJ whole genome shotgun (WGS) entry which is preliminary data.</text>
</comment>
<evidence type="ECO:0000256" key="5">
    <source>
        <dbReference type="ARBA" id="ARBA00023136"/>
    </source>
</evidence>
<comment type="subcellular location">
    <subcellularLocation>
        <location evidence="1">Cell membrane</location>
        <topology evidence="1">Multi-pass membrane protein</topology>
    </subcellularLocation>
</comment>
<accession>A0A9X2S6U9</accession>
<evidence type="ECO:0000256" key="6">
    <source>
        <dbReference type="SAM" id="Phobius"/>
    </source>
</evidence>
<feature type="transmembrane region" description="Helical" evidence="6">
    <location>
        <begin position="223"/>
        <end position="242"/>
    </location>
</feature>
<keyword evidence="5 6" id="KW-0472">Membrane</keyword>
<gene>
    <name evidence="8" type="ORF">NSA23_05070</name>
</gene>
<dbReference type="Proteomes" id="UP001142078">
    <property type="component" value="Unassembled WGS sequence"/>
</dbReference>
<evidence type="ECO:0000313" key="8">
    <source>
        <dbReference type="EMBL" id="MCR2043486.1"/>
    </source>
</evidence>
<dbReference type="GO" id="GO:0005886">
    <property type="term" value="C:plasma membrane"/>
    <property type="evidence" value="ECO:0007669"/>
    <property type="project" value="UniProtKB-SubCell"/>
</dbReference>
<dbReference type="RefSeq" id="WP_042679477.1">
    <property type="nucleotide sequence ID" value="NZ_CABKTM010000013.1"/>
</dbReference>
<feature type="transmembrane region" description="Helical" evidence="6">
    <location>
        <begin position="437"/>
        <end position="454"/>
    </location>
</feature>
<dbReference type="OrthoDB" id="9762978at2"/>
<feature type="transmembrane region" description="Helical" evidence="6">
    <location>
        <begin position="369"/>
        <end position="391"/>
    </location>
</feature>
<keyword evidence="4 6" id="KW-1133">Transmembrane helix</keyword>